<keyword evidence="3" id="KW-1185">Reference proteome</keyword>
<gene>
    <name evidence="2" type="ORF">NSK_008432</name>
</gene>
<evidence type="ECO:0000313" key="2">
    <source>
        <dbReference type="EMBL" id="TFJ80289.1"/>
    </source>
</evidence>
<dbReference type="Proteomes" id="UP000355283">
    <property type="component" value="Unassembled WGS sequence"/>
</dbReference>
<feature type="region of interest" description="Disordered" evidence="1">
    <location>
        <begin position="222"/>
        <end position="342"/>
    </location>
</feature>
<organism evidence="2 3">
    <name type="scientific">Nannochloropsis salina CCMP1776</name>
    <dbReference type="NCBI Taxonomy" id="1027361"/>
    <lineage>
        <taxon>Eukaryota</taxon>
        <taxon>Sar</taxon>
        <taxon>Stramenopiles</taxon>
        <taxon>Ochrophyta</taxon>
        <taxon>Eustigmatophyceae</taxon>
        <taxon>Eustigmatales</taxon>
        <taxon>Monodopsidaceae</taxon>
        <taxon>Microchloropsis</taxon>
        <taxon>Microchloropsis salina</taxon>
    </lineage>
</organism>
<feature type="compositionally biased region" description="Basic and acidic residues" evidence="1">
    <location>
        <begin position="333"/>
        <end position="342"/>
    </location>
</feature>
<evidence type="ECO:0000313" key="3">
    <source>
        <dbReference type="Proteomes" id="UP000355283"/>
    </source>
</evidence>
<reference evidence="2 3" key="1">
    <citation type="submission" date="2019-01" db="EMBL/GenBank/DDBJ databases">
        <title>Nuclear Genome Assembly of the Microalgal Biofuel strain Nannochloropsis salina CCMP1776.</title>
        <authorList>
            <person name="Hovde B."/>
        </authorList>
    </citation>
    <scope>NUCLEOTIDE SEQUENCE [LARGE SCALE GENOMIC DNA]</scope>
    <source>
        <strain evidence="2 3">CCMP1776</strain>
    </source>
</reference>
<feature type="compositionally biased region" description="Basic residues" evidence="1">
    <location>
        <begin position="307"/>
        <end position="318"/>
    </location>
</feature>
<feature type="region of interest" description="Disordered" evidence="1">
    <location>
        <begin position="54"/>
        <end position="88"/>
    </location>
</feature>
<name>A0A4D9CUD4_9STRA</name>
<sequence>MGEPALEDKVVQVQGNVREARDHSSPEQIPLHVASRAIISALDTSMAGLRRRLHGHTHDSSSTSEPHTLHSACAPETKPTTKEKGAGKTLSFYPSYQSANESTTSISSDVNYSDGGSGALRQTGAAKYSLANAKKLLGSFRRNSGEKGVYKMSQQSPHLNSPFQEARAMARVSGLARPLDDSLARLAALEFESKAEHRKPGINKDFLGNTIRSVSQHNRREEEADCWRAHEQQKKASRAGRGSEGGMRPLSLRTRSPEGADGPAGALDDCGRFAAELARHEEGGKEGRKQKKEKREKDKEKKEKKDSRRRTHPPRAAHTRGERDKKKQKKKDRKEIGNKPHE</sequence>
<comment type="caution">
    <text evidence="2">The sequence shown here is derived from an EMBL/GenBank/DDBJ whole genome shotgun (WGS) entry which is preliminary data.</text>
</comment>
<feature type="compositionally biased region" description="Basic and acidic residues" evidence="1">
    <location>
        <begin position="277"/>
        <end position="306"/>
    </location>
</feature>
<evidence type="ECO:0000256" key="1">
    <source>
        <dbReference type="SAM" id="MobiDB-lite"/>
    </source>
</evidence>
<dbReference type="EMBL" id="SDOX01000175">
    <property type="protein sequence ID" value="TFJ80289.1"/>
    <property type="molecule type" value="Genomic_DNA"/>
</dbReference>
<accession>A0A4D9CUD4</accession>
<protein>
    <submittedName>
        <fullName evidence="2">Uncharacterized protein</fullName>
    </submittedName>
</protein>
<feature type="compositionally biased region" description="Basic and acidic residues" evidence="1">
    <location>
        <begin position="222"/>
        <end position="234"/>
    </location>
</feature>
<dbReference type="OrthoDB" id="10460606at2759"/>
<dbReference type="AlphaFoldDB" id="A0A4D9CUD4"/>
<proteinExistence type="predicted"/>